<feature type="compositionally biased region" description="Basic residues" evidence="1">
    <location>
        <begin position="46"/>
        <end position="56"/>
    </location>
</feature>
<dbReference type="Proteomes" id="UP000005540">
    <property type="component" value="Unassembled WGS sequence"/>
</dbReference>
<reference evidence="3 4" key="1">
    <citation type="submission" date="2009-04" db="EMBL/GenBank/DDBJ databases">
        <authorList>
            <person name="Reysenbach A.-L."/>
            <person name="Heidelberg J.F."/>
            <person name="Nelson W.C."/>
        </authorList>
    </citation>
    <scope>NUCLEOTIDE SEQUENCE [LARGE SCALE GENOMIC DNA]</scope>
    <source>
        <strain evidence="3 4">SS-5</strain>
    </source>
</reference>
<keyword evidence="4" id="KW-1185">Reference proteome</keyword>
<dbReference type="RefSeq" id="WP_007548181.1">
    <property type="nucleotide sequence ID" value="NZ_ABZS01000213.1"/>
</dbReference>
<name>C4FM67_9AQUI</name>
<gene>
    <name evidence="3" type="ORF">SULYE_1671</name>
</gene>
<dbReference type="AlphaFoldDB" id="C4FM67"/>
<evidence type="ECO:0000256" key="2">
    <source>
        <dbReference type="SAM" id="SignalP"/>
    </source>
</evidence>
<dbReference type="EMBL" id="ABZS01000213">
    <property type="protein sequence ID" value="EEP59834.1"/>
    <property type="molecule type" value="Genomic_DNA"/>
</dbReference>
<comment type="caution">
    <text evidence="3">The sequence shown here is derived from an EMBL/GenBank/DDBJ whole genome shotgun (WGS) entry which is preliminary data.</text>
</comment>
<feature type="chain" id="PRO_5002937945" evidence="2">
    <location>
        <begin position="21"/>
        <end position="74"/>
    </location>
</feature>
<organism evidence="3 4">
    <name type="scientific">Sulfurihydrogenibium yellowstonense SS-5</name>
    <dbReference type="NCBI Taxonomy" id="432331"/>
    <lineage>
        <taxon>Bacteria</taxon>
        <taxon>Pseudomonadati</taxon>
        <taxon>Aquificota</taxon>
        <taxon>Aquificia</taxon>
        <taxon>Aquificales</taxon>
        <taxon>Hydrogenothermaceae</taxon>
        <taxon>Sulfurihydrogenibium</taxon>
    </lineage>
</organism>
<feature type="region of interest" description="Disordered" evidence="1">
    <location>
        <begin position="19"/>
        <end position="74"/>
    </location>
</feature>
<feature type="signal peptide" evidence="2">
    <location>
        <begin position="1"/>
        <end position="20"/>
    </location>
</feature>
<evidence type="ECO:0000313" key="4">
    <source>
        <dbReference type="Proteomes" id="UP000005540"/>
    </source>
</evidence>
<proteinExistence type="predicted"/>
<accession>C4FM67</accession>
<evidence type="ECO:0000256" key="1">
    <source>
        <dbReference type="SAM" id="MobiDB-lite"/>
    </source>
</evidence>
<sequence>MKKLVATALAVAVVGTSAFAGQNRGVAPATNTVQSQAQAPAEAMKKHEHKHQHKYQKKAEKQNEQKPADNQNNE</sequence>
<evidence type="ECO:0000313" key="3">
    <source>
        <dbReference type="EMBL" id="EEP59834.1"/>
    </source>
</evidence>
<feature type="compositionally biased region" description="Basic and acidic residues" evidence="1">
    <location>
        <begin position="57"/>
        <end position="67"/>
    </location>
</feature>
<feature type="compositionally biased region" description="Polar residues" evidence="1">
    <location>
        <begin position="29"/>
        <end position="38"/>
    </location>
</feature>
<protein>
    <submittedName>
        <fullName evidence="3">Uncharacterized protein</fullName>
    </submittedName>
</protein>
<keyword evidence="2" id="KW-0732">Signal</keyword>